<gene>
    <name evidence="2" type="ORF">AK812_SmicGene37356</name>
</gene>
<evidence type="ECO:0000313" key="3">
    <source>
        <dbReference type="Proteomes" id="UP000186817"/>
    </source>
</evidence>
<feature type="compositionally biased region" description="Low complexity" evidence="1">
    <location>
        <begin position="716"/>
        <end position="731"/>
    </location>
</feature>
<name>A0A1Q9CGF9_SYMMI</name>
<sequence length="868" mass="96451">MPRSEPSSEALSSFASSGSDSGGDTDTGEWAQPLYYCRMRGPPHPPSRDADSLASIPDDQRCLSERTLRSMEWFYNIILRFFCWQFRRDYLESTLVRPSRSVSASMAAWGRTQGEMPATEVLERTTAHLGAAAADTLRRDFEWLNTLLRRQPAENDRAWILTTGNQFSPGKHLLQQKLWPYVVSRLQQRLAGNLLQEDAETIFNMASALWYQDYLMVLLPWLTSGEQLQFQQWFQEYERQCFLALPAAETTDLPEDVDMGVYMERPYTPRAHSSALVYVPAFARRLQARKRAFKRAQARVLREGTTVYRGPGIASHKALRPPDQVHAFRAPVILHVCTAAGGTVARHFPRAFRRLRSVMQCWAAAVRFSVQNKALRQRCTARKKQQVDDLIEAANLSASHGMLNLHKLSQRLAPRSPKRSIHFRNEQGALMSPQEELSSLRSYFKTLYCSDTLSWQEYYLSRPLNITTAEVSAALSATSGRKALPPGHVPAVLWKLAGPDIAVAVAQSFNAYLGVGRLQLPETWNHTYLVLIAKAQRSKPCVADNASAANGQSKPCPQAELQDMAKAGDLKALAAALRAVSAASLTMDLLPAVMEASAASQLAEAKAELADFGHLMGTHKLRPPSPEEGSTPVPSTAPSETAPPTGLQEMEFDKDKRRARQEAEEVSAASLTMDLLPAVMEASAASQLAEAKAELADFGHLMGTHKLQPPSPEEGSTPVPSTAPSETAPPTGLQEMELDKDKRRARQEAEEDCRDKPKWARNDAKGADKGEDRHSGKGHAAQPLQAASPAQGHGYNDRAQGGQRGHNASKNSGQRQQYRQWPRREDNRREDNRDRQWERSGRKDELKEIVGAIGRLVLRLEDTQAVTN</sequence>
<feature type="compositionally biased region" description="Low complexity" evidence="1">
    <location>
        <begin position="630"/>
        <end position="645"/>
    </location>
</feature>
<feature type="compositionally biased region" description="Basic and acidic residues" evidence="1">
    <location>
        <begin position="651"/>
        <end position="663"/>
    </location>
</feature>
<accession>A0A1Q9CGF9</accession>
<protein>
    <submittedName>
        <fullName evidence="2">Uncharacterized protein</fullName>
    </submittedName>
</protein>
<organism evidence="2 3">
    <name type="scientific">Symbiodinium microadriaticum</name>
    <name type="common">Dinoflagellate</name>
    <name type="synonym">Zooxanthella microadriatica</name>
    <dbReference type="NCBI Taxonomy" id="2951"/>
    <lineage>
        <taxon>Eukaryota</taxon>
        <taxon>Sar</taxon>
        <taxon>Alveolata</taxon>
        <taxon>Dinophyceae</taxon>
        <taxon>Suessiales</taxon>
        <taxon>Symbiodiniaceae</taxon>
        <taxon>Symbiodinium</taxon>
    </lineage>
</organism>
<feature type="compositionally biased region" description="Low complexity" evidence="1">
    <location>
        <begin position="780"/>
        <end position="791"/>
    </location>
</feature>
<comment type="caution">
    <text evidence="2">The sequence shown here is derived from an EMBL/GenBank/DDBJ whole genome shotgun (WGS) entry which is preliminary data.</text>
</comment>
<feature type="region of interest" description="Disordered" evidence="1">
    <location>
        <begin position="616"/>
        <end position="665"/>
    </location>
</feature>
<feature type="compositionally biased region" description="Basic and acidic residues" evidence="1">
    <location>
        <begin position="822"/>
        <end position="848"/>
    </location>
</feature>
<feature type="region of interest" description="Disordered" evidence="1">
    <location>
        <begin position="1"/>
        <end position="29"/>
    </location>
</feature>
<dbReference type="AlphaFoldDB" id="A0A1Q9CGF9"/>
<proteinExistence type="predicted"/>
<reference evidence="2 3" key="1">
    <citation type="submission" date="2016-02" db="EMBL/GenBank/DDBJ databases">
        <title>Genome analysis of coral dinoflagellate symbionts highlights evolutionary adaptations to a symbiotic lifestyle.</title>
        <authorList>
            <person name="Aranda M."/>
            <person name="Li Y."/>
            <person name="Liew Y.J."/>
            <person name="Baumgarten S."/>
            <person name="Simakov O."/>
            <person name="Wilson M."/>
            <person name="Piel J."/>
            <person name="Ashoor H."/>
            <person name="Bougouffa S."/>
            <person name="Bajic V.B."/>
            <person name="Ryu T."/>
            <person name="Ravasi T."/>
            <person name="Bayer T."/>
            <person name="Micklem G."/>
            <person name="Kim H."/>
            <person name="Bhak J."/>
            <person name="Lajeunesse T.C."/>
            <person name="Voolstra C.R."/>
        </authorList>
    </citation>
    <scope>NUCLEOTIDE SEQUENCE [LARGE SCALE GENOMIC DNA]</scope>
    <source>
        <strain evidence="2 3">CCMP2467</strain>
    </source>
</reference>
<dbReference type="Proteomes" id="UP000186817">
    <property type="component" value="Unassembled WGS sequence"/>
</dbReference>
<feature type="region of interest" description="Disordered" evidence="1">
    <location>
        <begin position="702"/>
        <end position="848"/>
    </location>
</feature>
<feature type="compositionally biased region" description="Low complexity" evidence="1">
    <location>
        <begin position="1"/>
        <end position="24"/>
    </location>
</feature>
<feature type="compositionally biased region" description="Basic and acidic residues" evidence="1">
    <location>
        <begin position="737"/>
        <end position="775"/>
    </location>
</feature>
<keyword evidence="3" id="KW-1185">Reference proteome</keyword>
<evidence type="ECO:0000256" key="1">
    <source>
        <dbReference type="SAM" id="MobiDB-lite"/>
    </source>
</evidence>
<dbReference type="EMBL" id="LSRX01001230">
    <property type="protein sequence ID" value="OLP82028.1"/>
    <property type="molecule type" value="Genomic_DNA"/>
</dbReference>
<feature type="compositionally biased region" description="Polar residues" evidence="1">
    <location>
        <begin position="806"/>
        <end position="819"/>
    </location>
</feature>
<evidence type="ECO:0000313" key="2">
    <source>
        <dbReference type="EMBL" id="OLP82028.1"/>
    </source>
</evidence>